<evidence type="ECO:0000256" key="3">
    <source>
        <dbReference type="ARBA" id="ARBA00013093"/>
    </source>
</evidence>
<dbReference type="EMBL" id="RKLV01000005">
    <property type="protein sequence ID" value="MCX2818908.1"/>
    <property type="molecule type" value="Genomic_DNA"/>
</dbReference>
<evidence type="ECO:0000256" key="2">
    <source>
        <dbReference type="ARBA" id="ARBA00001946"/>
    </source>
</evidence>
<evidence type="ECO:0000313" key="11">
    <source>
        <dbReference type="Proteomes" id="UP001149411"/>
    </source>
</evidence>
<dbReference type="GO" id="GO:0046854">
    <property type="term" value="P:phosphatidylinositol phosphate biosynthetic process"/>
    <property type="evidence" value="ECO:0007669"/>
    <property type="project" value="InterPro"/>
</dbReference>
<evidence type="ECO:0000313" key="10">
    <source>
        <dbReference type="EMBL" id="MCX2818908.1"/>
    </source>
</evidence>
<feature type="binding site" evidence="9">
    <location>
        <position position="81"/>
    </location>
    <ligand>
        <name>Mg(2+)</name>
        <dbReference type="ChEBI" id="CHEBI:18420"/>
        <label>1</label>
        <note>catalytic</note>
    </ligand>
</feature>
<feature type="binding site" evidence="9">
    <location>
        <position position="64"/>
    </location>
    <ligand>
        <name>Mg(2+)</name>
        <dbReference type="ChEBI" id="CHEBI:18420"/>
        <label>1</label>
        <note>catalytic</note>
    </ligand>
</feature>
<feature type="binding site" evidence="9">
    <location>
        <position position="84"/>
    </location>
    <ligand>
        <name>Mg(2+)</name>
        <dbReference type="ChEBI" id="CHEBI:18420"/>
        <label>1</label>
        <note>catalytic</note>
    </ligand>
</feature>
<evidence type="ECO:0000256" key="9">
    <source>
        <dbReference type="PIRSR" id="PIRSR600760-2"/>
    </source>
</evidence>
<dbReference type="InterPro" id="IPR020550">
    <property type="entry name" value="Inositol_monophosphatase_CS"/>
</dbReference>
<comment type="caution">
    <text evidence="10">The sequence shown here is derived from an EMBL/GenBank/DDBJ whole genome shotgun (WGS) entry which is preliminary data.</text>
</comment>
<dbReference type="GO" id="GO:0007165">
    <property type="term" value="P:signal transduction"/>
    <property type="evidence" value="ECO:0007669"/>
    <property type="project" value="TreeGrafter"/>
</dbReference>
<keyword evidence="11" id="KW-1185">Reference proteome</keyword>
<dbReference type="FunFam" id="3.40.190.80:FF:000020">
    <property type="entry name" value="Fructose-1,6-bisphosphatase/inositol-1-monophosphatase"/>
    <property type="match status" value="1"/>
</dbReference>
<evidence type="ECO:0000256" key="8">
    <source>
        <dbReference type="ARBA" id="ARBA00038103"/>
    </source>
</evidence>
<dbReference type="PRINTS" id="PR00377">
    <property type="entry name" value="IMPHPHTASES"/>
</dbReference>
<dbReference type="SUPFAM" id="SSF56655">
    <property type="entry name" value="Carbohydrate phosphatase"/>
    <property type="match status" value="1"/>
</dbReference>
<dbReference type="PANTHER" id="PTHR20854">
    <property type="entry name" value="INOSITOL MONOPHOSPHATASE"/>
    <property type="match status" value="1"/>
</dbReference>
<dbReference type="EC" id="3.1.3.11" evidence="3"/>
<dbReference type="GO" id="GO:0046872">
    <property type="term" value="F:metal ion binding"/>
    <property type="evidence" value="ECO:0007669"/>
    <property type="project" value="UniProtKB-KW"/>
</dbReference>
<feature type="binding site" evidence="9">
    <location>
        <position position="202"/>
    </location>
    <ligand>
        <name>Mg(2+)</name>
        <dbReference type="ChEBI" id="CHEBI:18420"/>
        <label>1</label>
        <note>catalytic</note>
    </ligand>
</feature>
<comment type="similarity">
    <text evidence="8">Belongs to the inositol monophosphatase superfamily. FBPase class 4 family.</text>
</comment>
<keyword evidence="5" id="KW-0378">Hydrolase</keyword>
<dbReference type="Proteomes" id="UP001149411">
    <property type="component" value="Unassembled WGS sequence"/>
</dbReference>
<evidence type="ECO:0000256" key="4">
    <source>
        <dbReference type="ARBA" id="ARBA00022723"/>
    </source>
</evidence>
<keyword evidence="6 9" id="KW-0460">Magnesium</keyword>
<dbReference type="PANTHER" id="PTHR20854:SF4">
    <property type="entry name" value="INOSITOL-1-MONOPHOSPHATASE-RELATED"/>
    <property type="match status" value="1"/>
</dbReference>
<dbReference type="AlphaFoldDB" id="A0A9Q4C445"/>
<evidence type="ECO:0000256" key="7">
    <source>
        <dbReference type="ARBA" id="ARBA00023277"/>
    </source>
</evidence>
<organism evidence="10 11">
    <name type="scientific">Halorutilus salinus</name>
    <dbReference type="NCBI Taxonomy" id="2487751"/>
    <lineage>
        <taxon>Archaea</taxon>
        <taxon>Methanobacteriati</taxon>
        <taxon>Methanobacteriota</taxon>
        <taxon>Stenosarchaea group</taxon>
        <taxon>Halobacteria</taxon>
        <taxon>Halorutilales</taxon>
        <taxon>Halorutilaceae</taxon>
        <taxon>Halorutilus</taxon>
    </lineage>
</organism>
<keyword evidence="4 9" id="KW-0479">Metal-binding</keyword>
<comment type="catalytic activity">
    <reaction evidence="1">
        <text>beta-D-fructose 1,6-bisphosphate + H2O = beta-D-fructose 6-phosphate + phosphate</text>
        <dbReference type="Rhea" id="RHEA:11064"/>
        <dbReference type="ChEBI" id="CHEBI:15377"/>
        <dbReference type="ChEBI" id="CHEBI:32966"/>
        <dbReference type="ChEBI" id="CHEBI:43474"/>
        <dbReference type="ChEBI" id="CHEBI:57634"/>
        <dbReference type="EC" id="3.1.3.11"/>
    </reaction>
</comment>
<proteinExistence type="inferred from homology"/>
<dbReference type="RefSeq" id="WP_266086750.1">
    <property type="nucleotide sequence ID" value="NZ_RKLV01000005.1"/>
</dbReference>
<dbReference type="Pfam" id="PF00459">
    <property type="entry name" value="Inositol_P"/>
    <property type="match status" value="1"/>
</dbReference>
<dbReference type="GO" id="GO:0008934">
    <property type="term" value="F:inositol monophosphate 1-phosphatase activity"/>
    <property type="evidence" value="ECO:0007669"/>
    <property type="project" value="TreeGrafter"/>
</dbReference>
<dbReference type="Gene3D" id="3.30.540.10">
    <property type="entry name" value="Fructose-1,6-Bisphosphatase, subunit A, domain 1"/>
    <property type="match status" value="1"/>
</dbReference>
<gene>
    <name evidence="10" type="ORF">EGH25_06040</name>
</gene>
<name>A0A9Q4C445_9EURY</name>
<dbReference type="Gene3D" id="3.40.190.80">
    <property type="match status" value="1"/>
</dbReference>
<evidence type="ECO:0000256" key="1">
    <source>
        <dbReference type="ARBA" id="ARBA00001273"/>
    </source>
</evidence>
<reference evidence="10" key="1">
    <citation type="submission" date="2022-09" db="EMBL/GenBank/DDBJ databases">
        <title>Haloadaptaus new haloarchaeum isolated from saline soil.</title>
        <authorList>
            <person name="Duran-Viseras A."/>
            <person name="Sanchez-Porro C."/>
            <person name="Ventosa A."/>
        </authorList>
    </citation>
    <scope>NUCLEOTIDE SEQUENCE</scope>
    <source>
        <strain evidence="10">F3-133</strain>
    </source>
</reference>
<protein>
    <recommendedName>
        <fullName evidence="3">fructose-bisphosphatase</fullName>
        <ecNumber evidence="3">3.1.3.11</ecNumber>
    </recommendedName>
</protein>
<dbReference type="PROSITE" id="PS00630">
    <property type="entry name" value="IMP_2"/>
    <property type="match status" value="1"/>
</dbReference>
<accession>A0A9Q4C445</accession>
<dbReference type="GO" id="GO:0006020">
    <property type="term" value="P:inositol metabolic process"/>
    <property type="evidence" value="ECO:0007669"/>
    <property type="project" value="TreeGrafter"/>
</dbReference>
<dbReference type="GO" id="GO:0042132">
    <property type="term" value="F:fructose 1,6-bisphosphate 1-phosphatase activity"/>
    <property type="evidence" value="ECO:0007669"/>
    <property type="project" value="UniProtKB-EC"/>
</dbReference>
<evidence type="ECO:0000256" key="5">
    <source>
        <dbReference type="ARBA" id="ARBA00022801"/>
    </source>
</evidence>
<comment type="cofactor">
    <cofactor evidence="2 9">
        <name>Mg(2+)</name>
        <dbReference type="ChEBI" id="CHEBI:18420"/>
    </cofactor>
</comment>
<evidence type="ECO:0000256" key="6">
    <source>
        <dbReference type="ARBA" id="ARBA00022842"/>
    </source>
</evidence>
<dbReference type="InterPro" id="IPR000760">
    <property type="entry name" value="Inositol_monophosphatase-like"/>
</dbReference>
<keyword evidence="7" id="KW-0119">Carbohydrate metabolism</keyword>
<sequence length="256" mass="27173">MLNLCKEIADAVHEVVEPALGDPGGGEVVGMGADGTPTKRIDEVAEERALEVVDGYDDLRVVTEEAGERVYGDPTHTVVLDPVDGTYNATHGIPLHSVSVGIADGDSVDDMQYAYVRELNTGRSYTAERGEGAYFEGEPLSVSGESTPAKMTVGGVYNIEGFDPTEFDRLRLLGCSSLELCYVAAGRLDAFVDMRAYLRVVDFAAAKLVIEEAGGVVTDGYGDKLHQVVTPEQRSSVVAASPEGHESTLEVLGVSS</sequence>